<proteinExistence type="inferred from homology"/>
<dbReference type="PANTHER" id="PTHR10426">
    <property type="entry name" value="STRICTOSIDINE SYNTHASE-RELATED"/>
    <property type="match status" value="1"/>
</dbReference>
<organism evidence="7 8">
    <name type="scientific">Brassica carinata</name>
    <name type="common">Ethiopian mustard</name>
    <name type="synonym">Abyssinian cabbage</name>
    <dbReference type="NCBI Taxonomy" id="52824"/>
    <lineage>
        <taxon>Eukaryota</taxon>
        <taxon>Viridiplantae</taxon>
        <taxon>Streptophyta</taxon>
        <taxon>Embryophyta</taxon>
        <taxon>Tracheophyta</taxon>
        <taxon>Spermatophyta</taxon>
        <taxon>Magnoliopsida</taxon>
        <taxon>eudicotyledons</taxon>
        <taxon>Gunneridae</taxon>
        <taxon>Pentapetalae</taxon>
        <taxon>rosids</taxon>
        <taxon>malvids</taxon>
        <taxon>Brassicales</taxon>
        <taxon>Brassicaceae</taxon>
        <taxon>Brassiceae</taxon>
        <taxon>Brassica</taxon>
    </lineage>
</organism>
<dbReference type="InterPro" id="IPR011042">
    <property type="entry name" value="6-blade_b-propeller_TolB-like"/>
</dbReference>
<dbReference type="PANTHER" id="PTHR10426:SF136">
    <property type="entry name" value="PROTEIN STRICTOSIDINE SYNTHASE-LIKE 9-LIKE"/>
    <property type="match status" value="1"/>
</dbReference>
<feature type="signal peptide" evidence="5">
    <location>
        <begin position="1"/>
        <end position="16"/>
    </location>
</feature>
<evidence type="ECO:0000313" key="7">
    <source>
        <dbReference type="EMBL" id="KAG2254164.1"/>
    </source>
</evidence>
<evidence type="ECO:0000256" key="3">
    <source>
        <dbReference type="ARBA" id="ARBA00022554"/>
    </source>
</evidence>
<comment type="similarity">
    <text evidence="2">Belongs to the strictosidine synthase family.</text>
</comment>
<keyword evidence="8" id="KW-1185">Reference proteome</keyword>
<evidence type="ECO:0000313" key="8">
    <source>
        <dbReference type="Proteomes" id="UP000886595"/>
    </source>
</evidence>
<dbReference type="SUPFAM" id="SSF63829">
    <property type="entry name" value="Calcium-dependent phosphotriesterase"/>
    <property type="match status" value="2"/>
</dbReference>
<evidence type="ECO:0000256" key="2">
    <source>
        <dbReference type="ARBA" id="ARBA00009191"/>
    </source>
</evidence>
<keyword evidence="4" id="KW-0325">Glycoprotein</keyword>
<evidence type="ECO:0000256" key="5">
    <source>
        <dbReference type="SAM" id="SignalP"/>
    </source>
</evidence>
<protein>
    <recommendedName>
        <fullName evidence="6">Strictosidine synthase conserved region domain-containing protein</fullName>
    </recommendedName>
</protein>
<name>A0A8X7PKK5_BRACI</name>
<dbReference type="GO" id="GO:0005773">
    <property type="term" value="C:vacuole"/>
    <property type="evidence" value="ECO:0007669"/>
    <property type="project" value="UniProtKB-SubCell"/>
</dbReference>
<feature type="chain" id="PRO_5036453863" description="Strictosidine synthase conserved region domain-containing protein" evidence="5">
    <location>
        <begin position="17"/>
        <end position="469"/>
    </location>
</feature>
<accession>A0A8X7PKK5</accession>
<evidence type="ECO:0000259" key="6">
    <source>
        <dbReference type="Pfam" id="PF03088"/>
    </source>
</evidence>
<dbReference type="OrthoDB" id="5307922at2759"/>
<keyword evidence="5" id="KW-0732">Signal</keyword>
<sequence length="469" mass="49935">MTLSIFLISLLSLSSAVFSDDASFQKLPVPGKRSGPEAFAIDSTGKGFFTGVSGGKILSYTPGKGYIEFAYMTESSGIKRRYWKTLQIRSIKKKVTVLLEGLSGSAGCAVSSDGSFVLVGQFTKSNIKRYWIKGPKAGSSEDFTNAVSNPDNIKRIATGITNPSAVKVNSDGKVLQTISLKDKFGDTLKIPLPPGVSGPEAFAFDSHGGGPYTGVSGGKILKYQGSELGFTEFAYITPLANKSLCDKAVGTFLGNTCGRPVGLAFNEITGDLYIADAFLGLYVVSGRGGQAKRLADSAGGSPFKFLDGLDVDPVTGSVYFTSFSTRFGPRYDPKTKSVTVLLSGLSGSAGCAVSSDGEFVLVGEFLRNRILRYWIKGPKANTWEIFVPSIPGPDNIRRTDGGDFWIASNSVKLIVLPTKPSAVKVNAGGEIIRRMSLGEYYGDTLVSEVNEYKSVVYVGTLTTNFVGDM</sequence>
<feature type="domain" description="Strictosidine synthase conserved region" evidence="6">
    <location>
        <begin position="89"/>
        <end position="135"/>
    </location>
</feature>
<feature type="domain" description="Strictosidine synthase conserved region" evidence="6">
    <location>
        <begin position="330"/>
        <end position="378"/>
    </location>
</feature>
<reference evidence="7 8" key="1">
    <citation type="submission" date="2020-02" db="EMBL/GenBank/DDBJ databases">
        <authorList>
            <person name="Ma Q."/>
            <person name="Huang Y."/>
            <person name="Song X."/>
            <person name="Pei D."/>
        </authorList>
    </citation>
    <scope>NUCLEOTIDE SEQUENCE [LARGE SCALE GENOMIC DNA]</scope>
    <source>
        <strain evidence="7">Sxm20200214</strain>
        <tissue evidence="7">Leaf</tissue>
    </source>
</reference>
<comment type="subcellular location">
    <subcellularLocation>
        <location evidence="1">Vacuole</location>
    </subcellularLocation>
</comment>
<comment type="caution">
    <text evidence="7">The sequence shown here is derived from an EMBL/GenBank/DDBJ whole genome shotgun (WGS) entry which is preliminary data.</text>
</comment>
<dbReference type="GO" id="GO:0012505">
    <property type="term" value="C:endomembrane system"/>
    <property type="evidence" value="ECO:0007669"/>
    <property type="project" value="TreeGrafter"/>
</dbReference>
<dbReference type="Proteomes" id="UP000886595">
    <property type="component" value="Unassembled WGS sequence"/>
</dbReference>
<evidence type="ECO:0000256" key="4">
    <source>
        <dbReference type="ARBA" id="ARBA00023180"/>
    </source>
</evidence>
<dbReference type="Gene3D" id="2.120.10.30">
    <property type="entry name" value="TolB, C-terminal domain"/>
    <property type="match status" value="4"/>
</dbReference>
<dbReference type="AlphaFoldDB" id="A0A8X7PKK5"/>
<dbReference type="EMBL" id="JAAMPC010000016">
    <property type="protein sequence ID" value="KAG2254164.1"/>
    <property type="molecule type" value="Genomic_DNA"/>
</dbReference>
<evidence type="ECO:0000256" key="1">
    <source>
        <dbReference type="ARBA" id="ARBA00004116"/>
    </source>
</evidence>
<dbReference type="Pfam" id="PF03088">
    <property type="entry name" value="Str_synth"/>
    <property type="match status" value="2"/>
</dbReference>
<gene>
    <name evidence="7" type="ORF">Bca52824_084300</name>
</gene>
<keyword evidence="3" id="KW-0926">Vacuole</keyword>
<dbReference type="InterPro" id="IPR018119">
    <property type="entry name" value="Strictosidine_synth_cons-reg"/>
</dbReference>
<dbReference type="GO" id="GO:0016787">
    <property type="term" value="F:hydrolase activity"/>
    <property type="evidence" value="ECO:0007669"/>
    <property type="project" value="TreeGrafter"/>
</dbReference>